<feature type="chain" id="PRO_5045275189" evidence="2">
    <location>
        <begin position="24"/>
        <end position="101"/>
    </location>
</feature>
<organism evidence="3 4">
    <name type="scientific">Clavelina lepadiformis</name>
    <name type="common">Light-bulb sea squirt</name>
    <name type="synonym">Ascidia lepadiformis</name>
    <dbReference type="NCBI Taxonomy" id="159417"/>
    <lineage>
        <taxon>Eukaryota</taxon>
        <taxon>Metazoa</taxon>
        <taxon>Chordata</taxon>
        <taxon>Tunicata</taxon>
        <taxon>Ascidiacea</taxon>
        <taxon>Aplousobranchia</taxon>
        <taxon>Clavelinidae</taxon>
        <taxon>Clavelina</taxon>
    </lineage>
</organism>
<feature type="region of interest" description="Disordered" evidence="1">
    <location>
        <begin position="69"/>
        <end position="101"/>
    </location>
</feature>
<accession>A0ABP0F0T4</accession>
<evidence type="ECO:0000313" key="3">
    <source>
        <dbReference type="EMBL" id="CAK8673051.1"/>
    </source>
</evidence>
<evidence type="ECO:0000256" key="1">
    <source>
        <dbReference type="SAM" id="MobiDB-lite"/>
    </source>
</evidence>
<comment type="caution">
    <text evidence="3">The sequence shown here is derived from an EMBL/GenBank/DDBJ whole genome shotgun (WGS) entry which is preliminary data.</text>
</comment>
<name>A0ABP0F0T4_CLALP</name>
<gene>
    <name evidence="3" type="ORF">CVLEPA_LOCUS2839</name>
</gene>
<sequence>MNFVSVVLCCCVMLLTLLHSSRGMNPSYVKCCARPPGCRPRKCFLLKTLFSSSSDSHKGLLPVGKRIREEIAPNSEEQDEETGKDWPALCDLIPGNPRCHE</sequence>
<evidence type="ECO:0000256" key="2">
    <source>
        <dbReference type="SAM" id="SignalP"/>
    </source>
</evidence>
<reference evidence="3 4" key="1">
    <citation type="submission" date="2024-02" db="EMBL/GenBank/DDBJ databases">
        <authorList>
            <person name="Daric V."/>
            <person name="Darras S."/>
        </authorList>
    </citation>
    <scope>NUCLEOTIDE SEQUENCE [LARGE SCALE GENOMIC DNA]</scope>
</reference>
<protein>
    <submittedName>
        <fullName evidence="3">Uncharacterized protein</fullName>
    </submittedName>
</protein>
<keyword evidence="2" id="KW-0732">Signal</keyword>
<dbReference type="Proteomes" id="UP001642483">
    <property type="component" value="Unassembled WGS sequence"/>
</dbReference>
<evidence type="ECO:0000313" key="4">
    <source>
        <dbReference type="Proteomes" id="UP001642483"/>
    </source>
</evidence>
<dbReference type="EMBL" id="CAWYQH010000002">
    <property type="protein sequence ID" value="CAK8673051.1"/>
    <property type="molecule type" value="Genomic_DNA"/>
</dbReference>
<keyword evidence="4" id="KW-1185">Reference proteome</keyword>
<proteinExistence type="predicted"/>
<feature type="signal peptide" evidence="2">
    <location>
        <begin position="1"/>
        <end position="23"/>
    </location>
</feature>